<reference evidence="2 3" key="1">
    <citation type="submission" date="2019-01" db="EMBL/GenBank/DDBJ databases">
        <title>A draft genome assembly of the solar-powered sea slug Elysia chlorotica.</title>
        <authorList>
            <person name="Cai H."/>
            <person name="Li Q."/>
            <person name="Fang X."/>
            <person name="Li J."/>
            <person name="Curtis N.E."/>
            <person name="Altenburger A."/>
            <person name="Shibata T."/>
            <person name="Feng M."/>
            <person name="Maeda T."/>
            <person name="Schwartz J.A."/>
            <person name="Shigenobu S."/>
            <person name="Lundholm N."/>
            <person name="Nishiyama T."/>
            <person name="Yang H."/>
            <person name="Hasebe M."/>
            <person name="Li S."/>
            <person name="Pierce S.K."/>
            <person name="Wang J."/>
        </authorList>
    </citation>
    <scope>NUCLEOTIDE SEQUENCE [LARGE SCALE GENOMIC DNA]</scope>
    <source>
        <strain evidence="2">EC2010</strain>
        <tissue evidence="2">Whole organism of an adult</tissue>
    </source>
</reference>
<feature type="signal peptide" evidence="1">
    <location>
        <begin position="1"/>
        <end position="18"/>
    </location>
</feature>
<name>A0A3S1B8J7_ELYCH</name>
<accession>A0A3S1B8J7</accession>
<evidence type="ECO:0000313" key="3">
    <source>
        <dbReference type="Proteomes" id="UP000271974"/>
    </source>
</evidence>
<dbReference type="EMBL" id="RQTK01000504">
    <property type="protein sequence ID" value="RUS78530.1"/>
    <property type="molecule type" value="Genomic_DNA"/>
</dbReference>
<feature type="chain" id="PRO_5018685831" evidence="1">
    <location>
        <begin position="19"/>
        <end position="231"/>
    </location>
</feature>
<dbReference type="Proteomes" id="UP000271974">
    <property type="component" value="Unassembled WGS sequence"/>
</dbReference>
<dbReference type="OrthoDB" id="6147673at2759"/>
<protein>
    <submittedName>
        <fullName evidence="2">Uncharacterized protein</fullName>
    </submittedName>
</protein>
<dbReference type="AlphaFoldDB" id="A0A3S1B8J7"/>
<proteinExistence type="predicted"/>
<organism evidence="2 3">
    <name type="scientific">Elysia chlorotica</name>
    <name type="common">Eastern emerald elysia</name>
    <name type="synonym">Sea slug</name>
    <dbReference type="NCBI Taxonomy" id="188477"/>
    <lineage>
        <taxon>Eukaryota</taxon>
        <taxon>Metazoa</taxon>
        <taxon>Spiralia</taxon>
        <taxon>Lophotrochozoa</taxon>
        <taxon>Mollusca</taxon>
        <taxon>Gastropoda</taxon>
        <taxon>Heterobranchia</taxon>
        <taxon>Euthyneura</taxon>
        <taxon>Panpulmonata</taxon>
        <taxon>Sacoglossa</taxon>
        <taxon>Placobranchoidea</taxon>
        <taxon>Plakobranchidae</taxon>
        <taxon>Elysia</taxon>
    </lineage>
</organism>
<keyword evidence="1" id="KW-0732">Signal</keyword>
<evidence type="ECO:0000256" key="1">
    <source>
        <dbReference type="SAM" id="SignalP"/>
    </source>
</evidence>
<sequence length="231" mass="23664">MNLLVLVVLTLASLTVKSCDGVIATNNNLLLNALLGRRLGFIFPVRSNQASKVANAAAASSKSTTAAPVVSTTTPKPDSLCPATPVPRSLNAQSVQSTSDGCSFNQVASIISSNGNTVACNAALTRAKVNGVMKTTFVTSSLCTSLVDQLAKDPSAGLTLQFGGVDFDLKTSFKTVKGSNGAAFLDVPANSPVLAGLSVCEQPACSYNPSTMTGQVDMSDCKMVSYGATDD</sequence>
<evidence type="ECO:0000313" key="2">
    <source>
        <dbReference type="EMBL" id="RUS78530.1"/>
    </source>
</evidence>
<gene>
    <name evidence="2" type="ORF">EGW08_013708</name>
</gene>
<feature type="non-terminal residue" evidence="2">
    <location>
        <position position="231"/>
    </location>
</feature>
<comment type="caution">
    <text evidence="2">The sequence shown here is derived from an EMBL/GenBank/DDBJ whole genome shotgun (WGS) entry which is preliminary data.</text>
</comment>
<keyword evidence="3" id="KW-1185">Reference proteome</keyword>